<dbReference type="InterPro" id="IPR023398">
    <property type="entry name" value="TIF_eIF4e-like"/>
</dbReference>
<dbReference type="OrthoDB" id="590761at2759"/>
<evidence type="ECO:0000256" key="1">
    <source>
        <dbReference type="RuleBase" id="RU004374"/>
    </source>
</evidence>
<dbReference type="PANTHER" id="PTHR11960">
    <property type="entry name" value="EUKARYOTIC TRANSLATION INITIATION FACTOR 4E RELATED"/>
    <property type="match status" value="1"/>
</dbReference>
<sequence length="342" mass="36705">MSQSTAPSRRAISHGGSSRLSLSVDKATNAVPAPVFGRHPLRQDWSLSYVHRPPNAKVDYEKEIRRVATFGSIESFLHLYSHLTPVNELPPVTDMLVFVSRIARPGIWEEMRDGGRFTIRLVHPITPVLYESLLFSLIGDQFDESDHVVGCVLSVRQAEGILSVWVEDESDAVRSGALKAKILSLLNLPLTTVCDYRANRALLENANKSHTTTSSSSTTNPSSNINSNGTLPNNPIQNGTGTTPSGMHAHAHAGEGGNVEYQPRSYGHHHHERGHRERGERGERGDRGDRGDRRERGEAGGGSGSGTWSSAFRDQRRTGGPGPGAGAGAGAGGLGLGSGAAW</sequence>
<comment type="caution">
    <text evidence="3">The sequence shown here is derived from an EMBL/GenBank/DDBJ whole genome shotgun (WGS) entry which is preliminary data.</text>
</comment>
<dbReference type="Proteomes" id="UP000094819">
    <property type="component" value="Unassembled WGS sequence"/>
</dbReference>
<feature type="compositionally biased region" description="Polar residues" evidence="2">
    <location>
        <begin position="231"/>
        <end position="245"/>
    </location>
</feature>
<evidence type="ECO:0000313" key="3">
    <source>
        <dbReference type="EMBL" id="ODO01864.1"/>
    </source>
</evidence>
<dbReference type="EMBL" id="AWGH01000006">
    <property type="protein sequence ID" value="ODO01864.1"/>
    <property type="molecule type" value="Genomic_DNA"/>
</dbReference>
<feature type="region of interest" description="Disordered" evidence="2">
    <location>
        <begin position="207"/>
        <end position="342"/>
    </location>
</feature>
<dbReference type="PANTHER" id="PTHR11960:SF18">
    <property type="entry name" value="EUKARYOTIC TRANSLATION INITIATION FACTOR 4E HOMOLOGOUS PROTEIN, ISOFORM B"/>
    <property type="match status" value="1"/>
</dbReference>
<feature type="region of interest" description="Disordered" evidence="2">
    <location>
        <begin position="1"/>
        <end position="20"/>
    </location>
</feature>
<evidence type="ECO:0000313" key="4">
    <source>
        <dbReference type="Proteomes" id="UP000094819"/>
    </source>
</evidence>
<keyword evidence="4" id="KW-1185">Reference proteome</keyword>
<organism evidence="3 4">
    <name type="scientific">Cryptococcus wingfieldii CBS 7118</name>
    <dbReference type="NCBI Taxonomy" id="1295528"/>
    <lineage>
        <taxon>Eukaryota</taxon>
        <taxon>Fungi</taxon>
        <taxon>Dikarya</taxon>
        <taxon>Basidiomycota</taxon>
        <taxon>Agaricomycotina</taxon>
        <taxon>Tremellomycetes</taxon>
        <taxon>Tremellales</taxon>
        <taxon>Cryptococcaceae</taxon>
        <taxon>Cryptococcus</taxon>
    </lineage>
</organism>
<accession>A0A1E3JLZ2</accession>
<dbReference type="GO" id="GO:0016281">
    <property type="term" value="C:eukaryotic translation initiation factor 4F complex"/>
    <property type="evidence" value="ECO:0007669"/>
    <property type="project" value="TreeGrafter"/>
</dbReference>
<dbReference type="GO" id="GO:0003743">
    <property type="term" value="F:translation initiation factor activity"/>
    <property type="evidence" value="ECO:0007669"/>
    <property type="project" value="UniProtKB-KW"/>
</dbReference>
<dbReference type="SUPFAM" id="SSF55418">
    <property type="entry name" value="eIF4e-like"/>
    <property type="match status" value="1"/>
</dbReference>
<proteinExistence type="inferred from homology"/>
<dbReference type="Pfam" id="PF01652">
    <property type="entry name" value="IF4E"/>
    <property type="match status" value="1"/>
</dbReference>
<name>A0A1E3JLZ2_9TREE</name>
<gene>
    <name evidence="3" type="ORF">L198_02592</name>
</gene>
<dbReference type="GeneID" id="30191805"/>
<dbReference type="InterPro" id="IPR001040">
    <property type="entry name" value="TIF_eIF_4E"/>
</dbReference>
<dbReference type="GO" id="GO:0000340">
    <property type="term" value="F:RNA 7-methylguanosine cap binding"/>
    <property type="evidence" value="ECO:0007669"/>
    <property type="project" value="TreeGrafter"/>
</dbReference>
<keyword evidence="1" id="KW-0396">Initiation factor</keyword>
<comment type="similarity">
    <text evidence="1">Belongs to the eukaryotic initiation factor 4E family.</text>
</comment>
<feature type="compositionally biased region" description="Gly residues" evidence="2">
    <location>
        <begin position="319"/>
        <end position="342"/>
    </location>
</feature>
<dbReference type="RefSeq" id="XP_019033116.1">
    <property type="nucleotide sequence ID" value="XM_019174737.1"/>
</dbReference>
<dbReference type="Gene3D" id="3.30.760.10">
    <property type="entry name" value="RNA Cap, Translation Initiation Factor Eif4e"/>
    <property type="match status" value="1"/>
</dbReference>
<protein>
    <recommendedName>
        <fullName evidence="5">Translation initiation factor 4E</fullName>
    </recommendedName>
</protein>
<feature type="compositionally biased region" description="Low complexity" evidence="2">
    <location>
        <begin position="207"/>
        <end position="230"/>
    </location>
</feature>
<dbReference type="AlphaFoldDB" id="A0A1E3JLZ2"/>
<feature type="compositionally biased region" description="Basic and acidic residues" evidence="2">
    <location>
        <begin position="274"/>
        <end position="298"/>
    </location>
</feature>
<evidence type="ECO:0008006" key="5">
    <source>
        <dbReference type="Google" id="ProtNLM"/>
    </source>
</evidence>
<keyword evidence="1" id="KW-0648">Protein biosynthesis</keyword>
<evidence type="ECO:0000256" key="2">
    <source>
        <dbReference type="SAM" id="MobiDB-lite"/>
    </source>
</evidence>
<reference evidence="3 4" key="1">
    <citation type="submission" date="2016-06" db="EMBL/GenBank/DDBJ databases">
        <title>Evolution of pathogenesis and genome organization in the Tremellales.</title>
        <authorList>
            <person name="Cuomo C."/>
            <person name="Litvintseva A."/>
            <person name="Heitman J."/>
            <person name="Chen Y."/>
            <person name="Sun S."/>
            <person name="Springer D."/>
            <person name="Dromer F."/>
            <person name="Young S."/>
            <person name="Zeng Q."/>
            <person name="Chapman S."/>
            <person name="Gujja S."/>
            <person name="Saif S."/>
            <person name="Birren B."/>
        </authorList>
    </citation>
    <scope>NUCLEOTIDE SEQUENCE [LARGE SCALE GENOMIC DNA]</scope>
    <source>
        <strain evidence="3 4">CBS 7118</strain>
    </source>
</reference>
<keyword evidence="1" id="KW-0694">RNA-binding</keyword>